<sequence length="61" mass="7095">MNIMELIRRVLQEEGEKEGLGDLLVTLFKQEEEGSIGFQWKKAYEGIIRNTLPGREDLDEE</sequence>
<dbReference type="AlphaFoldDB" id="A0A7V4WKN6"/>
<accession>A0A7V4WKN6</accession>
<gene>
    <name evidence="1" type="ORF">ENW11_06005</name>
</gene>
<protein>
    <submittedName>
        <fullName evidence="1">Uncharacterized protein</fullName>
    </submittedName>
</protein>
<proteinExistence type="predicted"/>
<reference evidence="1" key="1">
    <citation type="journal article" date="2020" name="mSystems">
        <title>Genome- and Community-Level Interaction Insights into Carbon Utilization and Element Cycling Functions of Hydrothermarchaeota in Hydrothermal Sediment.</title>
        <authorList>
            <person name="Zhou Z."/>
            <person name="Liu Y."/>
            <person name="Xu W."/>
            <person name="Pan J."/>
            <person name="Luo Z.H."/>
            <person name="Li M."/>
        </authorList>
    </citation>
    <scope>NUCLEOTIDE SEQUENCE [LARGE SCALE GENOMIC DNA]</scope>
    <source>
        <strain evidence="1">SpSt-82</strain>
    </source>
</reference>
<dbReference type="EMBL" id="DTIY01000039">
    <property type="protein sequence ID" value="HGY39336.1"/>
    <property type="molecule type" value="Genomic_DNA"/>
</dbReference>
<organism evidence="1">
    <name type="scientific">Candidatus Caldatribacterium saccharofermentans</name>
    <dbReference type="NCBI Taxonomy" id="1454753"/>
    <lineage>
        <taxon>Bacteria</taxon>
        <taxon>Pseudomonadati</taxon>
        <taxon>Atribacterota</taxon>
        <taxon>Atribacteria</taxon>
        <taxon>Atribacterales</taxon>
        <taxon>Candidatus Caldatribacteriaceae</taxon>
        <taxon>Candidatus Caldatribacterium</taxon>
    </lineage>
</organism>
<name>A0A7V4WKN6_9BACT</name>
<comment type="caution">
    <text evidence="1">The sequence shown here is derived from an EMBL/GenBank/DDBJ whole genome shotgun (WGS) entry which is preliminary data.</text>
</comment>
<evidence type="ECO:0000313" key="1">
    <source>
        <dbReference type="EMBL" id="HGY39336.1"/>
    </source>
</evidence>